<dbReference type="RefSeq" id="WP_188692310.1">
    <property type="nucleotide sequence ID" value="NZ_BMLS01000002.1"/>
</dbReference>
<reference evidence="3" key="1">
    <citation type="journal article" date="2014" name="Int. J. Syst. Evol. Microbiol.">
        <title>Complete genome sequence of Corynebacterium casei LMG S-19264T (=DSM 44701T), isolated from a smear-ripened cheese.</title>
        <authorList>
            <consortium name="US DOE Joint Genome Institute (JGI-PGF)"/>
            <person name="Walter F."/>
            <person name="Albersmeier A."/>
            <person name="Kalinowski J."/>
            <person name="Ruckert C."/>
        </authorList>
    </citation>
    <scope>NUCLEOTIDE SEQUENCE</scope>
    <source>
        <strain evidence="3">CGMCC 1.7086</strain>
    </source>
</reference>
<name>A0A918DHV6_9ALTE</name>
<organism evidence="3 4">
    <name type="scientific">Bowmanella pacifica</name>
    <dbReference type="NCBI Taxonomy" id="502051"/>
    <lineage>
        <taxon>Bacteria</taxon>
        <taxon>Pseudomonadati</taxon>
        <taxon>Pseudomonadota</taxon>
        <taxon>Gammaproteobacteria</taxon>
        <taxon>Alteromonadales</taxon>
        <taxon>Alteromonadaceae</taxon>
        <taxon>Bowmanella</taxon>
    </lineage>
</organism>
<dbReference type="InterPro" id="IPR021244">
    <property type="entry name" value="DUF2802"/>
</dbReference>
<dbReference type="Proteomes" id="UP000606935">
    <property type="component" value="Unassembled WGS sequence"/>
</dbReference>
<keyword evidence="2" id="KW-0472">Membrane</keyword>
<dbReference type="SUPFAM" id="SSF47655">
    <property type="entry name" value="STAT"/>
    <property type="match status" value="1"/>
</dbReference>
<keyword evidence="2" id="KW-1133">Transmembrane helix</keyword>
<comment type="caution">
    <text evidence="3">The sequence shown here is derived from an EMBL/GenBank/DDBJ whole genome shotgun (WGS) entry which is preliminary data.</text>
</comment>
<evidence type="ECO:0000256" key="2">
    <source>
        <dbReference type="SAM" id="Phobius"/>
    </source>
</evidence>
<dbReference type="Pfam" id="PF10975">
    <property type="entry name" value="DUF2802"/>
    <property type="match status" value="1"/>
</dbReference>
<feature type="transmembrane region" description="Helical" evidence="2">
    <location>
        <begin position="6"/>
        <end position="23"/>
    </location>
</feature>
<reference evidence="3" key="2">
    <citation type="submission" date="2020-09" db="EMBL/GenBank/DDBJ databases">
        <authorList>
            <person name="Sun Q."/>
            <person name="Zhou Y."/>
        </authorList>
    </citation>
    <scope>NUCLEOTIDE SEQUENCE</scope>
    <source>
        <strain evidence="3">CGMCC 1.7086</strain>
    </source>
</reference>
<evidence type="ECO:0000313" key="3">
    <source>
        <dbReference type="EMBL" id="GGO67445.1"/>
    </source>
</evidence>
<dbReference type="EMBL" id="BMLS01000002">
    <property type="protein sequence ID" value="GGO67445.1"/>
    <property type="molecule type" value="Genomic_DNA"/>
</dbReference>
<keyword evidence="4" id="KW-1185">Reference proteome</keyword>
<evidence type="ECO:0000256" key="1">
    <source>
        <dbReference type="SAM" id="Coils"/>
    </source>
</evidence>
<evidence type="ECO:0008006" key="5">
    <source>
        <dbReference type="Google" id="ProtNLM"/>
    </source>
</evidence>
<protein>
    <recommendedName>
        <fullName evidence="5">DUF2802 domain-containing protein</fullName>
    </recommendedName>
</protein>
<feature type="coiled-coil region" evidence="1">
    <location>
        <begin position="36"/>
        <end position="91"/>
    </location>
</feature>
<sequence>MAWMGIGFGLVLLFGVMLVVVLLRQQAALNSGRTESGQQTSEISALRQECQALEAQLHELRASSIGMGQRIKQLESRQNEFDNSLGQIQEQQQALAEMDPDTKLYNRAVKLLQQGASVDELMHECELPRAEAELLFSIHGKQS</sequence>
<dbReference type="InterPro" id="IPR015988">
    <property type="entry name" value="STAT_TF_CC"/>
</dbReference>
<proteinExistence type="predicted"/>
<evidence type="ECO:0000313" key="4">
    <source>
        <dbReference type="Proteomes" id="UP000606935"/>
    </source>
</evidence>
<gene>
    <name evidence="3" type="ORF">GCM10010982_13920</name>
</gene>
<accession>A0A918DHV6</accession>
<keyword evidence="2" id="KW-0812">Transmembrane</keyword>
<dbReference type="GO" id="GO:0006355">
    <property type="term" value="P:regulation of DNA-templated transcription"/>
    <property type="evidence" value="ECO:0007669"/>
    <property type="project" value="InterPro"/>
</dbReference>
<dbReference type="AlphaFoldDB" id="A0A918DHV6"/>
<keyword evidence="1" id="KW-0175">Coiled coil</keyword>
<dbReference type="GO" id="GO:0007165">
    <property type="term" value="P:signal transduction"/>
    <property type="evidence" value="ECO:0007669"/>
    <property type="project" value="InterPro"/>
</dbReference>